<keyword evidence="2" id="KW-1185">Reference proteome</keyword>
<gene>
    <name evidence="1" type="ORF">SAMN04488113_10619</name>
</gene>
<evidence type="ECO:0000313" key="2">
    <source>
        <dbReference type="Proteomes" id="UP000198564"/>
    </source>
</evidence>
<protein>
    <submittedName>
        <fullName evidence="1">Uncharacterized protein</fullName>
    </submittedName>
</protein>
<proteinExistence type="predicted"/>
<dbReference type="Pfam" id="PF07205">
    <property type="entry name" value="DUF1413"/>
    <property type="match status" value="1"/>
</dbReference>
<evidence type="ECO:0000313" key="1">
    <source>
        <dbReference type="EMBL" id="SEI62577.1"/>
    </source>
</evidence>
<sequence length="100" mass="11618">MELSAISKQLKNDVKDMILEERINFLNDSIEQGFVEDGYEFELKDLFLDNDWKGVYEWPGNWRLGSAFASTVKNYPHIIKAGKNKEGHSLYKINKSKFSV</sequence>
<dbReference type="STRING" id="1130080.SAMN04488113_10619"/>
<accession>A0A1H6SCU6</accession>
<name>A0A1H6SCU6_9LACT</name>
<dbReference type="InterPro" id="IPR010813">
    <property type="entry name" value="DUF1413"/>
</dbReference>
<dbReference type="EMBL" id="FNYW01000006">
    <property type="protein sequence ID" value="SEI62577.1"/>
    <property type="molecule type" value="Genomic_DNA"/>
</dbReference>
<dbReference type="OrthoDB" id="9804984at2"/>
<dbReference type="Proteomes" id="UP000198564">
    <property type="component" value="Unassembled WGS sequence"/>
</dbReference>
<organism evidence="1 2">
    <name type="scientific">Alkalibacterium gilvum</name>
    <dbReference type="NCBI Taxonomy" id="1130080"/>
    <lineage>
        <taxon>Bacteria</taxon>
        <taxon>Bacillati</taxon>
        <taxon>Bacillota</taxon>
        <taxon>Bacilli</taxon>
        <taxon>Lactobacillales</taxon>
        <taxon>Carnobacteriaceae</taxon>
        <taxon>Alkalibacterium</taxon>
    </lineage>
</organism>
<dbReference type="AlphaFoldDB" id="A0A1H6SCU6"/>
<dbReference type="RefSeq" id="WP_091633352.1">
    <property type="nucleotide sequence ID" value="NZ_FNYW01000006.1"/>
</dbReference>
<reference evidence="2" key="1">
    <citation type="submission" date="2016-10" db="EMBL/GenBank/DDBJ databases">
        <authorList>
            <person name="Varghese N."/>
            <person name="Submissions S."/>
        </authorList>
    </citation>
    <scope>NUCLEOTIDE SEQUENCE [LARGE SCALE GENOMIC DNA]</scope>
    <source>
        <strain evidence="2">DSM 25751</strain>
    </source>
</reference>